<sequence>MREAIQSVLYFSECSELLESVLEEVNQGKEVYLLALFESHICLVCVCGFNTLPMDTEKYQTMPILFEDGRVGGFLSRIEIHGILSLKQTELYLERVGHRIQRLRPNSAVLLLEPEDLRNLVEPLFEELAEAA</sequence>
<evidence type="ECO:0000313" key="1">
    <source>
        <dbReference type="EMBL" id="KKR87085.1"/>
    </source>
</evidence>
<protein>
    <submittedName>
        <fullName evidence="1">Uncharacterized protein</fullName>
    </submittedName>
</protein>
<dbReference type="EMBL" id="LCAH01000006">
    <property type="protein sequence ID" value="KKR87085.1"/>
    <property type="molecule type" value="Genomic_DNA"/>
</dbReference>
<dbReference type="Proteomes" id="UP000034616">
    <property type="component" value="Unassembled WGS sequence"/>
</dbReference>
<proteinExistence type="predicted"/>
<organism evidence="1 2">
    <name type="scientific">Candidatus Uhrbacteria bacterium GW2011_GWC2_41_11</name>
    <dbReference type="NCBI Taxonomy" id="1618985"/>
    <lineage>
        <taxon>Bacteria</taxon>
        <taxon>Candidatus Uhriibacteriota</taxon>
    </lineage>
</organism>
<name>A0A0G0WRK0_9BACT</name>
<evidence type="ECO:0000313" key="2">
    <source>
        <dbReference type="Proteomes" id="UP000034616"/>
    </source>
</evidence>
<reference evidence="1 2" key="1">
    <citation type="journal article" date="2015" name="Nature">
        <title>rRNA introns, odd ribosomes, and small enigmatic genomes across a large radiation of phyla.</title>
        <authorList>
            <person name="Brown C.T."/>
            <person name="Hug L.A."/>
            <person name="Thomas B.C."/>
            <person name="Sharon I."/>
            <person name="Castelle C.J."/>
            <person name="Singh A."/>
            <person name="Wilkins M.J."/>
            <person name="Williams K.H."/>
            <person name="Banfield J.F."/>
        </authorList>
    </citation>
    <scope>NUCLEOTIDE SEQUENCE [LARGE SCALE GENOMIC DNA]</scope>
</reference>
<accession>A0A0G0WRK0</accession>
<gene>
    <name evidence="1" type="ORF">UU35_C0006G0038</name>
</gene>
<dbReference type="AlphaFoldDB" id="A0A0G0WRK0"/>
<comment type="caution">
    <text evidence="1">The sequence shown here is derived from an EMBL/GenBank/DDBJ whole genome shotgun (WGS) entry which is preliminary data.</text>
</comment>